<evidence type="ECO:0000313" key="2">
    <source>
        <dbReference type="EMBL" id="CAB4293743.1"/>
    </source>
</evidence>
<protein>
    <submittedName>
        <fullName evidence="1">Uncharacterized protein</fullName>
    </submittedName>
</protein>
<organism evidence="1 3">
    <name type="scientific">Prunus armeniaca</name>
    <name type="common">Apricot</name>
    <name type="synonym">Armeniaca vulgaris</name>
    <dbReference type="NCBI Taxonomy" id="36596"/>
    <lineage>
        <taxon>Eukaryota</taxon>
        <taxon>Viridiplantae</taxon>
        <taxon>Streptophyta</taxon>
        <taxon>Embryophyta</taxon>
        <taxon>Tracheophyta</taxon>
        <taxon>Spermatophyta</taxon>
        <taxon>Magnoliopsida</taxon>
        <taxon>eudicotyledons</taxon>
        <taxon>Gunneridae</taxon>
        <taxon>Pentapetalae</taxon>
        <taxon>rosids</taxon>
        <taxon>fabids</taxon>
        <taxon>Rosales</taxon>
        <taxon>Rosaceae</taxon>
        <taxon>Amygdaloideae</taxon>
        <taxon>Amygdaleae</taxon>
        <taxon>Prunus</taxon>
    </lineage>
</organism>
<reference evidence="4" key="1">
    <citation type="journal article" date="2020" name="Genome Biol.">
        <title>Gamete binning: chromosome-level and haplotype-resolved genome assembly enabled by high-throughput single-cell sequencing of gamete genomes.</title>
        <authorList>
            <person name="Campoy J.A."/>
            <person name="Sun H."/>
            <person name="Goel M."/>
            <person name="Jiao W.-B."/>
            <person name="Folz-Donahue K."/>
            <person name="Wang N."/>
            <person name="Rubio M."/>
            <person name="Liu C."/>
            <person name="Kukat C."/>
            <person name="Ruiz D."/>
            <person name="Huettel B."/>
            <person name="Schneeberger K."/>
        </authorList>
    </citation>
    <scope>NUCLEOTIDE SEQUENCE [LARGE SCALE GENOMIC DNA]</scope>
    <source>
        <strain evidence="4">cv. Rojo Pasion</strain>
    </source>
</reference>
<keyword evidence="4" id="KW-1185">Reference proteome</keyword>
<gene>
    <name evidence="1" type="ORF">CURHAP_LOCUS2754</name>
    <name evidence="2" type="ORF">ORAREDHAP_LOCUS2920</name>
</gene>
<accession>A0A6J5TGN1</accession>
<dbReference type="EMBL" id="CAEKDK010000001">
    <property type="protein sequence ID" value="CAB4263090.1"/>
    <property type="molecule type" value="Genomic_DNA"/>
</dbReference>
<dbReference type="AlphaFoldDB" id="A0A6J5TGN1"/>
<dbReference type="Proteomes" id="UP000507222">
    <property type="component" value="Unassembled WGS sequence"/>
</dbReference>
<name>A0A6J5TGN1_PRUAR</name>
<evidence type="ECO:0000313" key="1">
    <source>
        <dbReference type="EMBL" id="CAB4263090.1"/>
    </source>
</evidence>
<reference evidence="1 3" key="2">
    <citation type="submission" date="2020-05" db="EMBL/GenBank/DDBJ databases">
        <authorList>
            <person name="Campoy J."/>
            <person name="Schneeberger K."/>
            <person name="Spophaly S."/>
        </authorList>
    </citation>
    <scope>NUCLEOTIDE SEQUENCE [LARGE SCALE GENOMIC DNA]</scope>
    <source>
        <strain evidence="1">PruArmRojPasFocal</strain>
    </source>
</reference>
<dbReference type="EMBL" id="CAEKKB010000001">
    <property type="protein sequence ID" value="CAB4293743.1"/>
    <property type="molecule type" value="Genomic_DNA"/>
</dbReference>
<evidence type="ECO:0000313" key="3">
    <source>
        <dbReference type="Proteomes" id="UP000507222"/>
    </source>
</evidence>
<proteinExistence type="predicted"/>
<evidence type="ECO:0000313" key="4">
    <source>
        <dbReference type="Proteomes" id="UP000507245"/>
    </source>
</evidence>
<dbReference type="Proteomes" id="UP000507245">
    <property type="component" value="Unassembled WGS sequence"/>
</dbReference>
<sequence length="71" mass="7950">MVKHQLVLKAKSLSISDPVILSGLGAELDGHERRKRLSSFFLEWLFSTVVPTLPLLGNVVQKLYSSIEDEL</sequence>